<accession>A0A803KAA9</accession>
<protein>
    <recommendedName>
        <fullName evidence="2">Lamina-associated polypeptide 2 alpha C-terminal domain-containing protein</fullName>
    </recommendedName>
</protein>
<dbReference type="GeneTree" id="ENSGT01050000245525"/>
<dbReference type="Pfam" id="PF11560">
    <property type="entry name" value="LAP2alpha"/>
    <property type="match status" value="1"/>
</dbReference>
<dbReference type="InterPro" id="IPR021623">
    <property type="entry name" value="LAP2alpha_C"/>
</dbReference>
<feature type="compositionally biased region" description="Basic and acidic residues" evidence="1">
    <location>
        <begin position="427"/>
        <end position="439"/>
    </location>
</feature>
<dbReference type="Gene3D" id="1.10.287.3160">
    <property type="match status" value="1"/>
</dbReference>
<feature type="domain" description="Lamina-associated polypeptide 2 alpha C-terminal" evidence="2">
    <location>
        <begin position="160"/>
        <end position="363"/>
    </location>
</feature>
<feature type="compositionally biased region" description="Basic residues" evidence="1">
    <location>
        <begin position="22"/>
        <end position="31"/>
    </location>
</feature>
<feature type="region of interest" description="Disordered" evidence="1">
    <location>
        <begin position="80"/>
        <end position="118"/>
    </location>
</feature>
<dbReference type="InParanoid" id="A0A803KAA9"/>
<feature type="compositionally biased region" description="Polar residues" evidence="1">
    <location>
        <begin position="1"/>
        <end position="11"/>
    </location>
</feature>
<evidence type="ECO:0000256" key="1">
    <source>
        <dbReference type="SAM" id="MobiDB-lite"/>
    </source>
</evidence>
<organism evidence="3">
    <name type="scientific">Xenopus tropicalis</name>
    <name type="common">Western clawed frog</name>
    <name type="synonym">Silurana tropicalis</name>
    <dbReference type="NCBI Taxonomy" id="8364"/>
    <lineage>
        <taxon>Eukaryota</taxon>
        <taxon>Metazoa</taxon>
        <taxon>Chordata</taxon>
        <taxon>Craniata</taxon>
        <taxon>Vertebrata</taxon>
        <taxon>Euteleostomi</taxon>
        <taxon>Amphibia</taxon>
        <taxon>Batrachia</taxon>
        <taxon>Anura</taxon>
        <taxon>Pipoidea</taxon>
        <taxon>Pipidae</taxon>
        <taxon>Xenopodinae</taxon>
        <taxon>Xenopus</taxon>
        <taxon>Silurana</taxon>
    </lineage>
</organism>
<evidence type="ECO:0000313" key="3">
    <source>
        <dbReference type="Ensembl" id="ENSXETP00000117332"/>
    </source>
</evidence>
<feature type="compositionally biased region" description="Basic and acidic residues" evidence="1">
    <location>
        <begin position="96"/>
        <end position="107"/>
    </location>
</feature>
<proteinExistence type="predicted"/>
<reference evidence="3" key="2">
    <citation type="submission" date="2021-03" db="UniProtKB">
        <authorList>
            <consortium name="Ensembl"/>
        </authorList>
    </citation>
    <scope>IDENTIFICATION</scope>
</reference>
<feature type="compositionally biased region" description="Acidic residues" evidence="1">
    <location>
        <begin position="108"/>
        <end position="118"/>
    </location>
</feature>
<feature type="compositionally biased region" description="Polar residues" evidence="1">
    <location>
        <begin position="397"/>
        <end position="406"/>
    </location>
</feature>
<dbReference type="AlphaFoldDB" id="A0A803KAA9"/>
<dbReference type="Ensembl" id="ENSXETT00000115288">
    <property type="protein sequence ID" value="ENSXETP00000117332"/>
    <property type="gene ID" value="ENSXETG00000042545"/>
</dbReference>
<evidence type="ECO:0000259" key="2">
    <source>
        <dbReference type="Pfam" id="PF11560"/>
    </source>
</evidence>
<name>A0A803KAA9_XENTR</name>
<feature type="compositionally biased region" description="Basic and acidic residues" evidence="1">
    <location>
        <begin position="375"/>
        <end position="390"/>
    </location>
</feature>
<sequence>MEDQVPSSPDNAANDDRSVSPPRKRVSKEKHKVCVACDNPAMKHSKLCQRCTSRLSGDAAADTSKVMKWIREAVAEGLRSAKRCREDDSQSIIQEKSVDSPDERDRESEEEYRPEEEAYSSFDVTLVEPLIKAIRSQLNLPEKQQPHQSSSNPFKFLKKEKSTFPLHELIKEVIVKEWEKTDVKFPIPSKVQKMYPFPAEEEQVWDKVPRVDAAVSRLSRRTLLPVEDVVSFLNPMDRKMEASLKKSYLALGATCRPALALTSVSRAMQMWLQNIESALREGVDRRDIIDAMAEMKLATDFLTEASVDLVKSSSRAMALSVAAKRALWLRAWNADKASKNNLCNLPFEGQMLFGPKLDDLIKRVTGGKSVFLPQEKRMGRFSEGSEDRRSFRGRASFRTNQRFRSSGQDKRPQWRGGQATLFKTQKPKVEDSKFSRKTV</sequence>
<dbReference type="FunCoup" id="A0A803KAA9">
    <property type="interactions" value="1521"/>
</dbReference>
<feature type="region of interest" description="Disordered" evidence="1">
    <location>
        <begin position="1"/>
        <end position="31"/>
    </location>
</feature>
<reference evidence="3" key="1">
    <citation type="journal article" date="2010" name="Science">
        <title>The genome of the Western clawed frog Xenopus tropicalis.</title>
        <authorList>
            <person name="Hellsten U."/>
            <person name="Harland R.M."/>
            <person name="Gilchrist M.J."/>
            <person name="Hendrix D."/>
            <person name="Jurka J."/>
            <person name="Kapitonov V."/>
            <person name="Ovcharenko I."/>
            <person name="Putnam N.H."/>
            <person name="Shu S."/>
            <person name="Taher L."/>
            <person name="Blitz I.L."/>
            <person name="Blumberg B."/>
            <person name="Dichmann D.S."/>
            <person name="Dubchak I."/>
            <person name="Amaya E."/>
            <person name="Detter J.C."/>
            <person name="Fletcher R."/>
            <person name="Gerhard D.S."/>
            <person name="Goodstein D."/>
            <person name="Graves T."/>
            <person name="Grigoriev I.V."/>
            <person name="Grimwood J."/>
            <person name="Kawashima T."/>
            <person name="Lindquist E."/>
            <person name="Lucas S.M."/>
            <person name="Mead P.E."/>
            <person name="Mitros T."/>
            <person name="Ogino H."/>
            <person name="Ohta Y."/>
            <person name="Poliakov A.V."/>
            <person name="Pollet N."/>
            <person name="Robert J."/>
            <person name="Salamov A."/>
            <person name="Sater A.K."/>
            <person name="Schmutz J."/>
            <person name="Terry A."/>
            <person name="Vize P.D."/>
            <person name="Warren W.C."/>
            <person name="Wells D."/>
            <person name="Wills A."/>
            <person name="Wilson R.K."/>
            <person name="Zimmerman L.B."/>
            <person name="Zorn A.M."/>
            <person name="Grainger R."/>
            <person name="Grammer T."/>
            <person name="Khokha M.K."/>
            <person name="Richardson P.M."/>
            <person name="Rokhsar D.S."/>
        </authorList>
    </citation>
    <scope>NUCLEOTIDE SEQUENCE [LARGE SCALE GENOMIC DNA]</scope>
    <source>
        <strain evidence="3">Nigerian</strain>
    </source>
</reference>
<feature type="region of interest" description="Disordered" evidence="1">
    <location>
        <begin position="375"/>
        <end position="439"/>
    </location>
</feature>